<organism evidence="1">
    <name type="scientific">Siphoviridae sp. ctvxh7</name>
    <dbReference type="NCBI Taxonomy" id="2827283"/>
    <lineage>
        <taxon>Viruses</taxon>
        <taxon>Duplodnaviria</taxon>
        <taxon>Heunggongvirae</taxon>
        <taxon>Uroviricota</taxon>
        <taxon>Caudoviricetes</taxon>
    </lineage>
</organism>
<sequence length="107" mass="12594">MDVAEFFSELRRMCKSSSDCAKCEYHGDRCDNAIELFEKTVAMVEQWSREHPRKTRQSVFLEQWPEAKLFVGAIDIKPCSLVASLRSECPKTSCYDCRRKFWMQEVE</sequence>
<reference evidence="1" key="1">
    <citation type="journal article" date="2021" name="Proc. Natl. Acad. Sci. U.S.A.">
        <title>A Catalog of Tens of Thousands of Viruses from Human Metagenomes Reveals Hidden Associations with Chronic Diseases.</title>
        <authorList>
            <person name="Tisza M.J."/>
            <person name="Buck C.B."/>
        </authorList>
    </citation>
    <scope>NUCLEOTIDE SEQUENCE</scope>
    <source>
        <strain evidence="1">Ctvxh7</strain>
    </source>
</reference>
<accession>A0A8S5R999</accession>
<name>A0A8S5R999_9CAUD</name>
<evidence type="ECO:0000313" key="1">
    <source>
        <dbReference type="EMBL" id="DAE27998.1"/>
    </source>
</evidence>
<proteinExistence type="predicted"/>
<dbReference type="EMBL" id="BK015847">
    <property type="protein sequence ID" value="DAE27998.1"/>
    <property type="molecule type" value="Genomic_DNA"/>
</dbReference>
<protein>
    <submittedName>
        <fullName evidence="1">Uncharacterized protein</fullName>
    </submittedName>
</protein>